<gene>
    <name evidence="4" type="ORF">ACET3X_006038</name>
</gene>
<sequence length="398" mass="41686">MRRSWAARLAATIVVSQSFSQRAIAQDLVSSVLPSVSPTPTTLESVSSSSATPTSSGEPAVHTIKTGAGGFKFDPPELENVSVGDIVSWEFYPSGHSIARAEWQSACVPYEYTGKDKVGFWSGTQVVNSTDELKYFNVTINSTEPIFFYCAAPNSCEGEHMVGVINPNSTQTLASQVHAAAAADFQVAPGEPIPAEGSSTLSTAPTSTGSSTPPPVSGGNGGSHSLSTGAIVGIAVGGVAFLAICAALFFFVGRSKSLREVIKRQDAANNHDPNMSQPYGGSNYGHGGLASPGFQQSGPGYATPPPGHHPDHMFSSPPQYGQHSVGEQYPSGWSSPGQQQGHLSMMSNVSGMSQQQIDQIKYAQMNAQPVVAELHSPPLEQQSFSAELEASGRDKPRG</sequence>
<dbReference type="SUPFAM" id="SSF49503">
    <property type="entry name" value="Cupredoxins"/>
    <property type="match status" value="1"/>
</dbReference>
<dbReference type="RefSeq" id="XP_069306398.1">
    <property type="nucleotide sequence ID" value="XM_069452206.1"/>
</dbReference>
<evidence type="ECO:0000256" key="3">
    <source>
        <dbReference type="SAM" id="SignalP"/>
    </source>
</evidence>
<dbReference type="CDD" id="cd12087">
    <property type="entry name" value="TM_EGFR-like"/>
    <property type="match status" value="1"/>
</dbReference>
<comment type="caution">
    <text evidence="4">The sequence shown here is derived from an EMBL/GenBank/DDBJ whole genome shotgun (WGS) entry which is preliminary data.</text>
</comment>
<organism evidence="4 5">
    <name type="scientific">Alternaria dauci</name>
    <dbReference type="NCBI Taxonomy" id="48095"/>
    <lineage>
        <taxon>Eukaryota</taxon>
        <taxon>Fungi</taxon>
        <taxon>Dikarya</taxon>
        <taxon>Ascomycota</taxon>
        <taxon>Pezizomycotina</taxon>
        <taxon>Dothideomycetes</taxon>
        <taxon>Pleosporomycetidae</taxon>
        <taxon>Pleosporales</taxon>
        <taxon>Pleosporineae</taxon>
        <taxon>Pleosporaceae</taxon>
        <taxon>Alternaria</taxon>
        <taxon>Alternaria sect. Porri</taxon>
    </lineage>
</organism>
<evidence type="ECO:0008006" key="6">
    <source>
        <dbReference type="Google" id="ProtNLM"/>
    </source>
</evidence>
<dbReference type="InterPro" id="IPR008972">
    <property type="entry name" value="Cupredoxin"/>
</dbReference>
<keyword evidence="2" id="KW-1133">Transmembrane helix</keyword>
<evidence type="ECO:0000256" key="2">
    <source>
        <dbReference type="SAM" id="Phobius"/>
    </source>
</evidence>
<name>A0ABR3UJM7_9PLEO</name>
<accession>A0ABR3UJM7</accession>
<dbReference type="PANTHER" id="PTHR34883">
    <property type="entry name" value="SERINE-RICH PROTEIN, PUTATIVE-RELATED-RELATED"/>
    <property type="match status" value="1"/>
</dbReference>
<dbReference type="PANTHER" id="PTHR34883:SF8">
    <property type="entry name" value="EXTRACELLULAR SERINE-RICH PROTEIN (AFU_ORTHOLOGUE AFUA_6G00670)"/>
    <property type="match status" value="1"/>
</dbReference>
<feature type="region of interest" description="Disordered" evidence="1">
    <location>
        <begin position="268"/>
        <end position="344"/>
    </location>
</feature>
<evidence type="ECO:0000313" key="4">
    <source>
        <dbReference type="EMBL" id="KAL1795814.1"/>
    </source>
</evidence>
<feature type="region of interest" description="Disordered" evidence="1">
    <location>
        <begin position="38"/>
        <end position="61"/>
    </location>
</feature>
<evidence type="ECO:0000313" key="5">
    <source>
        <dbReference type="Proteomes" id="UP001578633"/>
    </source>
</evidence>
<proteinExistence type="predicted"/>
<keyword evidence="3" id="KW-0732">Signal</keyword>
<dbReference type="Proteomes" id="UP001578633">
    <property type="component" value="Chromosome 5"/>
</dbReference>
<dbReference type="InterPro" id="IPR052953">
    <property type="entry name" value="Ser-rich/MCO-related"/>
</dbReference>
<keyword evidence="2" id="KW-0472">Membrane</keyword>
<dbReference type="Gene3D" id="2.60.40.420">
    <property type="entry name" value="Cupredoxins - blue copper proteins"/>
    <property type="match status" value="1"/>
</dbReference>
<feature type="transmembrane region" description="Helical" evidence="2">
    <location>
        <begin position="230"/>
        <end position="253"/>
    </location>
</feature>
<feature type="chain" id="PRO_5047404525" description="Extracellular serine-rich protein" evidence="3">
    <location>
        <begin position="26"/>
        <end position="398"/>
    </location>
</feature>
<feature type="compositionally biased region" description="Low complexity" evidence="1">
    <location>
        <begin position="38"/>
        <end position="56"/>
    </location>
</feature>
<keyword evidence="2" id="KW-0812">Transmembrane</keyword>
<feature type="compositionally biased region" description="Polar residues" evidence="1">
    <location>
        <begin position="268"/>
        <end position="280"/>
    </location>
</feature>
<feature type="region of interest" description="Disordered" evidence="1">
    <location>
        <begin position="192"/>
        <end position="222"/>
    </location>
</feature>
<evidence type="ECO:0000256" key="1">
    <source>
        <dbReference type="SAM" id="MobiDB-lite"/>
    </source>
</evidence>
<feature type="signal peptide" evidence="3">
    <location>
        <begin position="1"/>
        <end position="25"/>
    </location>
</feature>
<dbReference type="EMBL" id="JBHGVX010000005">
    <property type="protein sequence ID" value="KAL1795814.1"/>
    <property type="molecule type" value="Genomic_DNA"/>
</dbReference>
<feature type="compositionally biased region" description="Polar residues" evidence="1">
    <location>
        <begin position="331"/>
        <end position="344"/>
    </location>
</feature>
<keyword evidence="5" id="KW-1185">Reference proteome</keyword>
<feature type="region of interest" description="Disordered" evidence="1">
    <location>
        <begin position="372"/>
        <end position="398"/>
    </location>
</feature>
<protein>
    <recommendedName>
        <fullName evidence="6">Extracellular serine-rich protein</fullName>
    </recommendedName>
</protein>
<reference evidence="4 5" key="1">
    <citation type="submission" date="2024-09" db="EMBL/GenBank/DDBJ databases">
        <title>T2T genomes of carrot and Alternaria dauci and their utility for understanding host-pathogen interaction during carrot leaf blight disease.</title>
        <authorList>
            <person name="Liu W."/>
            <person name="Xu S."/>
            <person name="Ou C."/>
            <person name="Liu X."/>
            <person name="Zhuang F."/>
            <person name="Deng X.W."/>
        </authorList>
    </citation>
    <scope>NUCLEOTIDE SEQUENCE [LARGE SCALE GENOMIC DNA]</scope>
    <source>
        <strain evidence="4 5">A2016</strain>
    </source>
</reference>
<feature type="compositionally biased region" description="Low complexity" evidence="1">
    <location>
        <begin position="197"/>
        <end position="211"/>
    </location>
</feature>
<dbReference type="GeneID" id="96086360"/>